<dbReference type="STRING" id="2025994.A0A2T2ZZZ4"/>
<evidence type="ECO:0000256" key="2">
    <source>
        <dbReference type="SAM" id="MobiDB-lite"/>
    </source>
</evidence>
<keyword evidence="1" id="KW-0285">Flavoprotein</keyword>
<evidence type="ECO:0000313" key="4">
    <source>
        <dbReference type="Proteomes" id="UP000241462"/>
    </source>
</evidence>
<keyword evidence="1" id="KW-0274">FAD</keyword>
<keyword evidence="1" id="KW-0560">Oxidoreductase</keyword>
<comment type="function">
    <text evidence="1">Converts proline to delta-1-pyrroline-5-carboxylate.</text>
</comment>
<comment type="cofactor">
    <cofactor evidence="1">
        <name>FAD</name>
        <dbReference type="ChEBI" id="CHEBI:57692"/>
    </cofactor>
</comment>
<keyword evidence="4" id="KW-1185">Reference proteome</keyword>
<evidence type="ECO:0000313" key="3">
    <source>
        <dbReference type="EMBL" id="PSR80261.1"/>
    </source>
</evidence>
<dbReference type="PANTHER" id="PTHR13914:SF34">
    <property type="entry name" value="PROLINE DEHYDROGENASE"/>
    <property type="match status" value="1"/>
</dbReference>
<dbReference type="EMBL" id="KZ678536">
    <property type="protein sequence ID" value="PSR80261.1"/>
    <property type="molecule type" value="Genomic_DNA"/>
</dbReference>
<dbReference type="GO" id="GO:0005739">
    <property type="term" value="C:mitochondrion"/>
    <property type="evidence" value="ECO:0007669"/>
    <property type="project" value="TreeGrafter"/>
</dbReference>
<organism evidence="3 4">
    <name type="scientific">Coniella lustricola</name>
    <dbReference type="NCBI Taxonomy" id="2025994"/>
    <lineage>
        <taxon>Eukaryota</taxon>
        <taxon>Fungi</taxon>
        <taxon>Dikarya</taxon>
        <taxon>Ascomycota</taxon>
        <taxon>Pezizomycotina</taxon>
        <taxon>Sordariomycetes</taxon>
        <taxon>Sordariomycetidae</taxon>
        <taxon>Diaporthales</taxon>
        <taxon>Schizoparmaceae</taxon>
        <taxon>Coniella</taxon>
    </lineage>
</organism>
<dbReference type="OrthoDB" id="5464at2759"/>
<dbReference type="GO" id="GO:0010133">
    <property type="term" value="P:L-proline catabolic process to L-glutamate"/>
    <property type="evidence" value="ECO:0007669"/>
    <property type="project" value="TreeGrafter"/>
</dbReference>
<dbReference type="GO" id="GO:0071949">
    <property type="term" value="F:FAD binding"/>
    <property type="evidence" value="ECO:0007669"/>
    <property type="project" value="TreeGrafter"/>
</dbReference>
<gene>
    <name evidence="3" type="ORF">BD289DRAFT_485094</name>
</gene>
<name>A0A2T2ZZZ4_9PEZI</name>
<dbReference type="GO" id="GO:0004657">
    <property type="term" value="F:proline dehydrogenase activity"/>
    <property type="evidence" value="ECO:0007669"/>
    <property type="project" value="UniProtKB-EC"/>
</dbReference>
<dbReference type="InParanoid" id="A0A2T2ZZZ4"/>
<comment type="similarity">
    <text evidence="1">Belongs to the proline oxidase family.</text>
</comment>
<sequence length="181" mass="19206">MPSTDMPATAATTTYQGSNPLSDAQHKGIPSASVLGRLPTSSVVRSLVLGACMVSPVLFKPSLALLQKVAKAPPTSMLNPDRNPLLRAVIKPLVYDQFCAGTDEREIRQCVASIRSMGFSGVILAYGKEILIYDRSGGADAATTSAVAAPAQGQVDQEIEQWRKGNLETISMMDSQDILAI</sequence>
<reference evidence="3 4" key="1">
    <citation type="journal article" date="2018" name="Mycol. Prog.">
        <title>Coniella lustricola, a new species from submerged detritus.</title>
        <authorList>
            <person name="Raudabaugh D.B."/>
            <person name="Iturriaga T."/>
            <person name="Carver A."/>
            <person name="Mondo S."/>
            <person name="Pangilinan J."/>
            <person name="Lipzen A."/>
            <person name="He G."/>
            <person name="Amirebrahimi M."/>
            <person name="Grigoriev I.V."/>
            <person name="Miller A.N."/>
        </authorList>
    </citation>
    <scope>NUCLEOTIDE SEQUENCE [LARGE SCALE GENOMIC DNA]</scope>
    <source>
        <strain evidence="3 4">B22-T-1</strain>
    </source>
</reference>
<proteinExistence type="inferred from homology"/>
<dbReference type="PANTHER" id="PTHR13914">
    <property type="entry name" value="PROLINE OXIDASE"/>
    <property type="match status" value="1"/>
</dbReference>
<dbReference type="Gene3D" id="3.20.20.220">
    <property type="match status" value="1"/>
</dbReference>
<dbReference type="InterPro" id="IPR015659">
    <property type="entry name" value="Proline_oxidase"/>
</dbReference>
<comment type="catalytic activity">
    <reaction evidence="1">
        <text>L-proline + a quinone = (S)-1-pyrroline-5-carboxylate + a quinol + H(+)</text>
        <dbReference type="Rhea" id="RHEA:23784"/>
        <dbReference type="ChEBI" id="CHEBI:15378"/>
        <dbReference type="ChEBI" id="CHEBI:17388"/>
        <dbReference type="ChEBI" id="CHEBI:24646"/>
        <dbReference type="ChEBI" id="CHEBI:60039"/>
        <dbReference type="ChEBI" id="CHEBI:132124"/>
        <dbReference type="EC" id="1.5.5.2"/>
    </reaction>
</comment>
<feature type="compositionally biased region" description="Polar residues" evidence="2">
    <location>
        <begin position="10"/>
        <end position="22"/>
    </location>
</feature>
<dbReference type="EC" id="1.5.5.2" evidence="1"/>
<accession>A0A2T2ZZZ4</accession>
<feature type="region of interest" description="Disordered" evidence="2">
    <location>
        <begin position="1"/>
        <end position="24"/>
    </location>
</feature>
<dbReference type="AlphaFoldDB" id="A0A2T2ZZZ4"/>
<feature type="non-terminal residue" evidence="3">
    <location>
        <position position="181"/>
    </location>
</feature>
<protein>
    <recommendedName>
        <fullName evidence="1">Proline dehydrogenase</fullName>
        <ecNumber evidence="1">1.5.5.2</ecNumber>
    </recommendedName>
</protein>
<keyword evidence="1" id="KW-0642">Proline metabolism</keyword>
<dbReference type="Proteomes" id="UP000241462">
    <property type="component" value="Unassembled WGS sequence"/>
</dbReference>
<evidence type="ECO:0000256" key="1">
    <source>
        <dbReference type="RuleBase" id="RU364054"/>
    </source>
</evidence>